<dbReference type="InterPro" id="IPR004101">
    <property type="entry name" value="Mur_ligase_C"/>
</dbReference>
<evidence type="ECO:0000256" key="6">
    <source>
        <dbReference type="ARBA" id="ARBA00022036"/>
    </source>
</evidence>
<evidence type="ECO:0000256" key="8">
    <source>
        <dbReference type="ARBA" id="ARBA00048094"/>
    </source>
</evidence>
<dbReference type="InterPro" id="IPR013221">
    <property type="entry name" value="Mur_ligase_cen"/>
</dbReference>
<dbReference type="PROSITE" id="PS50975">
    <property type="entry name" value="ATP_GRASP"/>
    <property type="match status" value="1"/>
</dbReference>
<evidence type="ECO:0000256" key="1">
    <source>
        <dbReference type="ARBA" id="ARBA00003184"/>
    </source>
</evidence>
<evidence type="ECO:0000256" key="10">
    <source>
        <dbReference type="PROSITE-ProRule" id="PRU00409"/>
    </source>
</evidence>
<evidence type="ECO:0000256" key="3">
    <source>
        <dbReference type="ARBA" id="ARBA00011738"/>
    </source>
</evidence>
<dbReference type="EC" id="6.3.2.30" evidence="4"/>
<evidence type="ECO:0000256" key="7">
    <source>
        <dbReference type="ARBA" id="ARBA00031353"/>
    </source>
</evidence>
<name>A0ABW1PIF8_9FLAO</name>
<dbReference type="EC" id="6.3.2.29" evidence="5"/>
<dbReference type="SUPFAM" id="SSF53623">
    <property type="entry name" value="MurD-like peptide ligases, catalytic domain"/>
    <property type="match status" value="1"/>
</dbReference>
<dbReference type="GO" id="GO:0071160">
    <property type="term" value="F:cyanophycin synthetase activity (L-aspartate-adding)"/>
    <property type="evidence" value="ECO:0007669"/>
    <property type="project" value="UniProtKB-EC"/>
</dbReference>
<protein>
    <recommendedName>
        <fullName evidence="6">Cyanophycin synthetase</fullName>
        <ecNumber evidence="5">6.3.2.29</ecNumber>
        <ecNumber evidence="4">6.3.2.30</ecNumber>
    </recommendedName>
    <alternativeName>
        <fullName evidence="7">Cyanophycin synthase</fullName>
    </alternativeName>
</protein>
<evidence type="ECO:0000256" key="2">
    <source>
        <dbReference type="ARBA" id="ARBA00009060"/>
    </source>
</evidence>
<dbReference type="NCBIfam" id="NF010623">
    <property type="entry name" value="PRK14016.1"/>
    <property type="match status" value="1"/>
</dbReference>
<dbReference type="Pfam" id="PF02875">
    <property type="entry name" value="Mur_ligase_C"/>
    <property type="match status" value="1"/>
</dbReference>
<feature type="domain" description="ATP-grasp" evidence="11">
    <location>
        <begin position="215"/>
        <end position="468"/>
    </location>
</feature>
<reference evidence="13" key="1">
    <citation type="journal article" date="2019" name="Int. J. Syst. Evol. Microbiol.">
        <title>The Global Catalogue of Microorganisms (GCM) 10K type strain sequencing project: providing services to taxonomists for standard genome sequencing and annotation.</title>
        <authorList>
            <consortium name="The Broad Institute Genomics Platform"/>
            <consortium name="The Broad Institute Genome Sequencing Center for Infectious Disease"/>
            <person name="Wu L."/>
            <person name="Ma J."/>
        </authorList>
    </citation>
    <scope>NUCLEOTIDE SEQUENCE [LARGE SCALE GENOMIC DNA]</scope>
    <source>
        <strain evidence="13">CCUG 49679</strain>
    </source>
</reference>
<evidence type="ECO:0000313" key="12">
    <source>
        <dbReference type="EMBL" id="MFC6095395.1"/>
    </source>
</evidence>
<keyword evidence="10" id="KW-0547">Nucleotide-binding</keyword>
<dbReference type="InterPro" id="IPR036615">
    <property type="entry name" value="Mur_ligase_C_dom_sf"/>
</dbReference>
<accession>A0ABW1PIF8</accession>
<evidence type="ECO:0000256" key="5">
    <source>
        <dbReference type="ARBA" id="ARBA00013005"/>
    </source>
</evidence>
<gene>
    <name evidence="12" type="primary">cphA</name>
    <name evidence="12" type="ORF">ACFPVY_01950</name>
</gene>
<dbReference type="SUPFAM" id="SSF53244">
    <property type="entry name" value="MurD-like peptide ligases, peptide-binding domain"/>
    <property type="match status" value="1"/>
</dbReference>
<keyword evidence="12" id="KW-0436">Ligase</keyword>
<dbReference type="PANTHER" id="PTHR23135">
    <property type="entry name" value="MUR LIGASE FAMILY MEMBER"/>
    <property type="match status" value="1"/>
</dbReference>
<keyword evidence="10" id="KW-0067">ATP-binding</keyword>
<comment type="similarity">
    <text evidence="2">In the C-terminal section; belongs to the MurCDEF family.</text>
</comment>
<dbReference type="InterPro" id="IPR011810">
    <property type="entry name" value="Cya_phycin_syn"/>
</dbReference>
<dbReference type="Gene3D" id="3.30.470.20">
    <property type="entry name" value="ATP-grasp fold, B domain"/>
    <property type="match status" value="2"/>
</dbReference>
<sequence length="867" mass="92213">MPAWKSITNPSQAMLIQEVRVMRGPNMWSDSHSHVLAVKMHPSVPSISTGQLQAISDYLAPLAITESDGTERETLLLRLTVRLAAALQGSEMFHGLRAPTSDLTFGVVGYEVEQAGTVAVELASSILASLLEGGQPPTFAEAAAVVLAARRRYGEGPSTTMIIDAARSKNIPVTPGPGGYTILGYGKHQKKISAAMSHNTSCIAVNIAGNKEHTKKFLESAALPVPKGVVVAEELDLEAAAERLGFPLVAKPFNGNQGRNVTCGIYSLDALRDAFRHAKELSRSVIVEKEISGSDYRILVIGGKFAAASLRSPAMVIGDGIRTVAELVEQENNNPMRGQGHENALTKIRLDQSSETLLASQGLNTGSIPVMGRQVCLKSTANLSTGGTAEDVTDLIHPLNIRAAEKAARVIGLDICGIDIVSGDIALPLRENGAAIIEVNAAPGLRMHKFPSKGASREVGAPIVELMFPQGDQGRIPIVAITGTNGKTTTTRLMAHVASSAGKTVGFSSTDGIYIGSEKIQSGDCSGPQSARTILHDTTVDFAVLECARGGIIRSGLGFDQCDIAIVTNVAADHLGLKDIHTVADLAVVKSVVPRSVHKDGWAILNASDDHAFAMREALRCRVALFCTDHENPRLQEHLNAGGTAVYMDAKQDIYVCHEGAALFMLNAAEAPITRRGLAGFMIENLLPVALAAHLSGFRQSTIADALKGFVPSAEHTPGRINEFEINGVNVIVDYAHNPHGLLALAGYLKNIPGFKTGIITGTGDRREEDIAAFGRIAASMYDRIIIRFDRDLRGRSQEQILDILASGIREKDPGRQFEVIPDTQTAIHHAVATAEKGSVVVICADNATYTVGLTKIVAAQFQSEAQ</sequence>
<proteinExistence type="inferred from homology"/>
<evidence type="ECO:0000313" key="13">
    <source>
        <dbReference type="Proteomes" id="UP001596287"/>
    </source>
</evidence>
<comment type="catalytic activity">
    <reaction evidence="9">
        <text>[L-4-(L-arginin-2-N-yl)aspartate](n) + L-aspartate + ATP = [L-4-(L-arginin-2-N-yl)aspartate](n)-L-aspartate + ADP + phosphate + H(+)</text>
        <dbReference type="Rhea" id="RHEA:13277"/>
        <dbReference type="Rhea" id="RHEA-COMP:13728"/>
        <dbReference type="Rhea" id="RHEA-COMP:13733"/>
        <dbReference type="ChEBI" id="CHEBI:15378"/>
        <dbReference type="ChEBI" id="CHEBI:29991"/>
        <dbReference type="ChEBI" id="CHEBI:30616"/>
        <dbReference type="ChEBI" id="CHEBI:43474"/>
        <dbReference type="ChEBI" id="CHEBI:137986"/>
        <dbReference type="ChEBI" id="CHEBI:137990"/>
        <dbReference type="ChEBI" id="CHEBI:456216"/>
        <dbReference type="EC" id="6.3.2.29"/>
    </reaction>
</comment>
<evidence type="ECO:0000256" key="4">
    <source>
        <dbReference type="ARBA" id="ARBA00012968"/>
    </source>
</evidence>
<evidence type="ECO:0000256" key="9">
    <source>
        <dbReference type="ARBA" id="ARBA00048425"/>
    </source>
</evidence>
<evidence type="ECO:0000259" key="11">
    <source>
        <dbReference type="PROSITE" id="PS50975"/>
    </source>
</evidence>
<comment type="function">
    <text evidence="1">Catalyzes the ATP-dependent polymerization of arginine and aspartate to multi-L-arginyl-poly-L-aspartic acid (cyanophycin; a water-insoluble reserve polymer).</text>
</comment>
<dbReference type="Proteomes" id="UP001596287">
    <property type="component" value="Unassembled WGS sequence"/>
</dbReference>
<dbReference type="GO" id="GO:0071161">
    <property type="term" value="F:cyanophycin synthetase activity (L-arginine-adding)"/>
    <property type="evidence" value="ECO:0007669"/>
    <property type="project" value="UniProtKB-EC"/>
</dbReference>
<dbReference type="InterPro" id="IPR036565">
    <property type="entry name" value="Mur-like_cat_sf"/>
</dbReference>
<dbReference type="InterPro" id="IPR011761">
    <property type="entry name" value="ATP-grasp"/>
</dbReference>
<dbReference type="SUPFAM" id="SSF56059">
    <property type="entry name" value="Glutathione synthetase ATP-binding domain-like"/>
    <property type="match status" value="1"/>
</dbReference>
<dbReference type="Gene3D" id="3.90.190.20">
    <property type="entry name" value="Mur ligase, C-terminal domain"/>
    <property type="match status" value="1"/>
</dbReference>
<dbReference type="Pfam" id="PF08245">
    <property type="entry name" value="Mur_ligase_M"/>
    <property type="match status" value="1"/>
</dbReference>
<comment type="caution">
    <text evidence="12">The sequence shown here is derived from an EMBL/GenBank/DDBJ whole genome shotgun (WGS) entry which is preliminary data.</text>
</comment>
<dbReference type="Gene3D" id="3.40.1190.10">
    <property type="entry name" value="Mur-like, catalytic domain"/>
    <property type="match status" value="1"/>
</dbReference>
<comment type="subunit">
    <text evidence="3">Homodimer.</text>
</comment>
<dbReference type="RefSeq" id="WP_379790015.1">
    <property type="nucleotide sequence ID" value="NZ_JBHSQB010000003.1"/>
</dbReference>
<comment type="catalytic activity">
    <reaction evidence="8">
        <text>[L-4-(L-arginin-2-N-yl)aspartate](n)-L-aspartate + L-arginine + ATP = [L-4-(L-arginin-2-N-yl)aspartate](n+1) + ADP + phosphate + H(+)</text>
        <dbReference type="Rhea" id="RHEA:23888"/>
        <dbReference type="Rhea" id="RHEA-COMP:13732"/>
        <dbReference type="Rhea" id="RHEA-COMP:13733"/>
        <dbReference type="ChEBI" id="CHEBI:15378"/>
        <dbReference type="ChEBI" id="CHEBI:30616"/>
        <dbReference type="ChEBI" id="CHEBI:32682"/>
        <dbReference type="ChEBI" id="CHEBI:43474"/>
        <dbReference type="ChEBI" id="CHEBI:137986"/>
        <dbReference type="ChEBI" id="CHEBI:137990"/>
        <dbReference type="ChEBI" id="CHEBI:456216"/>
        <dbReference type="EC" id="6.3.2.30"/>
    </reaction>
</comment>
<keyword evidence="13" id="KW-1185">Reference proteome</keyword>
<dbReference type="NCBIfam" id="TIGR02068">
    <property type="entry name" value="cya_phycin_syn"/>
    <property type="match status" value="1"/>
</dbReference>
<organism evidence="12 13">
    <name type="scientific">Flavobacterium qiangtangense</name>
    <dbReference type="NCBI Taxonomy" id="1442595"/>
    <lineage>
        <taxon>Bacteria</taxon>
        <taxon>Pseudomonadati</taxon>
        <taxon>Bacteroidota</taxon>
        <taxon>Flavobacteriia</taxon>
        <taxon>Flavobacteriales</taxon>
        <taxon>Flavobacteriaceae</taxon>
        <taxon>Flavobacterium</taxon>
    </lineage>
</organism>
<dbReference type="PANTHER" id="PTHR23135:SF18">
    <property type="entry name" value="CYANOPHYCIN SYNTHETASE"/>
    <property type="match status" value="1"/>
</dbReference>
<dbReference type="EMBL" id="JBHSQB010000003">
    <property type="protein sequence ID" value="MFC6095395.1"/>
    <property type="molecule type" value="Genomic_DNA"/>
</dbReference>